<evidence type="ECO:0000313" key="1">
    <source>
        <dbReference type="EMBL" id="MEE4590196.1"/>
    </source>
</evidence>
<evidence type="ECO:0000313" key="2">
    <source>
        <dbReference type="Proteomes" id="UP001354649"/>
    </source>
</evidence>
<gene>
    <name evidence="1" type="ORF">V2K49_45860</name>
</gene>
<reference evidence="1 2" key="1">
    <citation type="submission" date="2023-11" db="EMBL/GenBank/DDBJ databases">
        <title>30 novel species of actinomycetes from the DSMZ collection.</title>
        <authorList>
            <person name="Nouioui I."/>
        </authorList>
    </citation>
    <scope>NUCLEOTIDE SEQUENCE [LARGE SCALE GENOMIC DNA]</scope>
    <source>
        <strain evidence="1 2">DSM 41602</strain>
    </source>
</reference>
<proteinExistence type="predicted"/>
<sequence>MLMLLMVARDISKPTFSSVSSTSARLFSLPDRARASKPSVMLCDALCGFLRVSRQVFGLGHALPFGGVVWVAVS</sequence>
<feature type="non-terminal residue" evidence="1">
    <location>
        <position position="74"/>
    </location>
</feature>
<dbReference type="Proteomes" id="UP001354649">
    <property type="component" value="Unassembled WGS sequence"/>
</dbReference>
<comment type="caution">
    <text evidence="1">The sequence shown here is derived from an EMBL/GenBank/DDBJ whole genome shotgun (WGS) entry which is preliminary data.</text>
</comment>
<evidence type="ECO:0008006" key="3">
    <source>
        <dbReference type="Google" id="ProtNLM"/>
    </source>
</evidence>
<protein>
    <recommendedName>
        <fullName evidence="3">Secreted protein</fullName>
    </recommendedName>
</protein>
<organism evidence="1 2">
    <name type="scientific">Streptomyces antimycoticus</name>
    <dbReference type="NCBI Taxonomy" id="68175"/>
    <lineage>
        <taxon>Bacteria</taxon>
        <taxon>Bacillati</taxon>
        <taxon>Actinomycetota</taxon>
        <taxon>Actinomycetes</taxon>
        <taxon>Kitasatosporales</taxon>
        <taxon>Streptomycetaceae</taxon>
        <taxon>Streptomyces</taxon>
        <taxon>Streptomyces violaceusniger group</taxon>
    </lineage>
</organism>
<dbReference type="AlphaFoldDB" id="A0ABD5JR13"/>
<accession>A0ABD5JR13</accession>
<name>A0ABD5JR13_9ACTN</name>
<dbReference type="EMBL" id="JAZBJQ010000091">
    <property type="protein sequence ID" value="MEE4590196.1"/>
    <property type="molecule type" value="Genomic_DNA"/>
</dbReference>